<dbReference type="EMBL" id="HBHW01032609">
    <property type="protein sequence ID" value="CAE0057089.1"/>
    <property type="molecule type" value="Transcribed_RNA"/>
</dbReference>
<dbReference type="Gene3D" id="3.40.50.300">
    <property type="entry name" value="P-loop containing nucleotide triphosphate hydrolases"/>
    <property type="match status" value="1"/>
</dbReference>
<dbReference type="GO" id="GO:0070300">
    <property type="term" value="F:phosphatidic acid binding"/>
    <property type="evidence" value="ECO:0007669"/>
    <property type="project" value="TreeGrafter"/>
</dbReference>
<dbReference type="Gene3D" id="2.40.320.10">
    <property type="entry name" value="Hypothetical Protein Pfu-838710-001"/>
    <property type="match status" value="1"/>
</dbReference>
<accession>A0A7S3A0T5</accession>
<organism evidence="2">
    <name type="scientific">Rhodosorus marinus</name>
    <dbReference type="NCBI Taxonomy" id="101924"/>
    <lineage>
        <taxon>Eukaryota</taxon>
        <taxon>Rhodophyta</taxon>
        <taxon>Stylonematophyceae</taxon>
        <taxon>Stylonematales</taxon>
        <taxon>Stylonemataceae</taxon>
        <taxon>Rhodosorus</taxon>
    </lineage>
</organism>
<feature type="domain" description="NadR/Ttd14 AAA" evidence="1">
    <location>
        <begin position="43"/>
        <end position="226"/>
    </location>
</feature>
<evidence type="ECO:0000313" key="2">
    <source>
        <dbReference type="EMBL" id="CAE0057089.1"/>
    </source>
</evidence>
<dbReference type="Pfam" id="PF13521">
    <property type="entry name" value="AAA_28"/>
    <property type="match status" value="1"/>
</dbReference>
<dbReference type="SUPFAM" id="SSF52540">
    <property type="entry name" value="P-loop containing nucleoside triphosphate hydrolases"/>
    <property type="match status" value="1"/>
</dbReference>
<dbReference type="InterPro" id="IPR053227">
    <property type="entry name" value="TRPL-trafficking_regulator"/>
</dbReference>
<dbReference type="AlphaFoldDB" id="A0A7S3A0T5"/>
<protein>
    <recommendedName>
        <fullName evidence="1">NadR/Ttd14 AAA domain-containing protein</fullName>
    </recommendedName>
</protein>
<dbReference type="PANTHER" id="PTHR34932:SF1">
    <property type="entry name" value="TRPL TRANSLOCATION DEFECT PROTEIN 14"/>
    <property type="match status" value="1"/>
</dbReference>
<dbReference type="PANTHER" id="PTHR34932">
    <property type="entry name" value="TRPL TRANSLOCATION DEFECT PROTEIN 14"/>
    <property type="match status" value="1"/>
</dbReference>
<evidence type="ECO:0000259" key="1">
    <source>
        <dbReference type="Pfam" id="PF13521"/>
    </source>
</evidence>
<dbReference type="InterPro" id="IPR038727">
    <property type="entry name" value="NadR/Ttd14_AAA_dom"/>
</dbReference>
<dbReference type="InterPro" id="IPR027417">
    <property type="entry name" value="P-loop_NTPase"/>
</dbReference>
<dbReference type="GO" id="GO:0005525">
    <property type="term" value="F:GTP binding"/>
    <property type="evidence" value="ECO:0007669"/>
    <property type="project" value="TreeGrafter"/>
</dbReference>
<proteinExistence type="predicted"/>
<sequence length="458" mass="52134">METSTDQSEGTPGFESENFLRTEGSLRNHFTTLISDATAPIFRLVLTGGPCAGKTTAMTIIEERMRTRGFRTFIVPEAASLLISGGFMFGDISTDERRKGFQACLLKTQLSLEETFYNLAKVCGQPSLLVCDRGVMDGSAYMPRHLWLEMLGENNWNEIELRDQRYDAVLHLVTAADGARDFYTLENNESRHESAEEAIGMDRRLRTSWLGHPRLRVIDNRSDFNDKMNRVISIVCNLVGLPQIPEVSRKFVVQGDFSMLGATSGFIQEFDVDQTILLVNRDGVDESVRRRGSGGVFSYVHRQRRTGSSGKVLEIKRGINEKEYLTLLQHADPHRKTLRMKRRSDLVEKEYQSVYCRYTRGFSISLGFAGVFLYSDQYYVLDEIKNMFPPLSLLRTQTESIGTELDLPPFVEVEEDVTNREDYSVMNLSTLVAPQRKFEYETRLLANHNFLTKGAESL</sequence>
<name>A0A7S3A0T5_9RHOD</name>
<dbReference type="GO" id="GO:0035091">
    <property type="term" value="F:phosphatidylinositol binding"/>
    <property type="evidence" value="ECO:0007669"/>
    <property type="project" value="TreeGrafter"/>
</dbReference>
<gene>
    <name evidence="2" type="ORF">RMAR00112_LOCUS25135</name>
</gene>
<reference evidence="2" key="1">
    <citation type="submission" date="2021-01" db="EMBL/GenBank/DDBJ databases">
        <authorList>
            <person name="Corre E."/>
            <person name="Pelletier E."/>
            <person name="Niang G."/>
            <person name="Scheremetjew M."/>
            <person name="Finn R."/>
            <person name="Kale V."/>
            <person name="Holt S."/>
            <person name="Cochrane G."/>
            <person name="Meng A."/>
            <person name="Brown T."/>
            <person name="Cohen L."/>
        </authorList>
    </citation>
    <scope>NUCLEOTIDE SEQUENCE</scope>
    <source>
        <strain evidence="2">CCMP 769</strain>
    </source>
</reference>